<name>A0A0H3FAY9_RAHSY</name>
<evidence type="ECO:0008006" key="4">
    <source>
        <dbReference type="Google" id="ProtNLM"/>
    </source>
</evidence>
<dbReference type="eggNOG" id="ENOG50302H5">
    <property type="taxonomic scope" value="Bacteria"/>
</dbReference>
<keyword evidence="1" id="KW-0472">Membrane</keyword>
<feature type="transmembrane region" description="Helical" evidence="1">
    <location>
        <begin position="56"/>
        <end position="79"/>
    </location>
</feature>
<dbReference type="AlphaFoldDB" id="A0A0H3FAY9"/>
<reference evidence="3" key="1">
    <citation type="submission" date="2011-01" db="EMBL/GenBank/DDBJ databases">
        <title>Complete sequence of chromosome of Rahnella sp. Y9602.</title>
        <authorList>
            <consortium name="US DOE Joint Genome Institute"/>
            <person name="Lucas S."/>
            <person name="Copeland A."/>
            <person name="Lapidus A."/>
            <person name="Cheng J.-F."/>
            <person name="Goodwin L."/>
            <person name="Pitluck S."/>
            <person name="Lu M."/>
            <person name="Detter J.C."/>
            <person name="Han C."/>
            <person name="Tapia R."/>
            <person name="Land M."/>
            <person name="Hauser L."/>
            <person name="Kyrpides N."/>
            <person name="Ivanova N."/>
            <person name="Ovchinnikova G."/>
            <person name="Pagani I."/>
            <person name="Sobecky P.A."/>
            <person name="Martinez R.J."/>
            <person name="Woyke T."/>
        </authorList>
    </citation>
    <scope>NUCLEOTIDE SEQUENCE [LARGE SCALE GENOMIC DNA]</scope>
    <source>
        <strain evidence="3">Y9602</strain>
    </source>
</reference>
<dbReference type="RefSeq" id="WP_013576005.1">
    <property type="nucleotide sequence ID" value="NC_015061.1"/>
</dbReference>
<keyword evidence="1" id="KW-1133">Transmembrane helix</keyword>
<feature type="transmembrane region" description="Helical" evidence="1">
    <location>
        <begin position="23"/>
        <end position="44"/>
    </location>
</feature>
<dbReference type="Proteomes" id="UP000007257">
    <property type="component" value="Chromosome"/>
</dbReference>
<evidence type="ECO:0000313" key="2">
    <source>
        <dbReference type="EMBL" id="ADW74306.1"/>
    </source>
</evidence>
<organism evidence="2 3">
    <name type="scientific">Rahnella sp. (strain Y9602)</name>
    <dbReference type="NCBI Taxonomy" id="2703885"/>
    <lineage>
        <taxon>Bacteria</taxon>
        <taxon>Pseudomonadati</taxon>
        <taxon>Pseudomonadota</taxon>
        <taxon>Gammaproteobacteria</taxon>
        <taxon>Enterobacterales</taxon>
        <taxon>Yersiniaceae</taxon>
        <taxon>Rahnella</taxon>
    </lineage>
</organism>
<accession>A0A0H3FAY9</accession>
<evidence type="ECO:0000313" key="3">
    <source>
        <dbReference type="Proteomes" id="UP000007257"/>
    </source>
</evidence>
<proteinExistence type="predicted"/>
<dbReference type="KEGG" id="rah:Rahaq_2702"/>
<dbReference type="OrthoDB" id="9969312at2"/>
<evidence type="ECO:0000256" key="1">
    <source>
        <dbReference type="SAM" id="Phobius"/>
    </source>
</evidence>
<feature type="transmembrane region" description="Helical" evidence="1">
    <location>
        <begin position="91"/>
        <end position="114"/>
    </location>
</feature>
<protein>
    <recommendedName>
        <fullName evidence="4">Transmembrane protein</fullName>
    </recommendedName>
</protein>
<reference evidence="2 3" key="2">
    <citation type="journal article" date="2012" name="J. Bacteriol.">
        <title>Complete Genome Sequence of Rahnella sp. Strain Y9602, a Gammaproteobacterium Isolate from Metal- and Radionuclide-Contaminated Soil.</title>
        <authorList>
            <person name="Martinez R.J."/>
            <person name="Bruce D."/>
            <person name="Detter C."/>
            <person name="Goodwin L.A."/>
            <person name="Han J."/>
            <person name="Han C.S."/>
            <person name="Held B."/>
            <person name="Land M.L."/>
            <person name="Mikhailova N."/>
            <person name="Nolan M."/>
            <person name="Pennacchio L."/>
            <person name="Pitluck S."/>
            <person name="Tapia R."/>
            <person name="Woyke T."/>
            <person name="Sobecky P.A."/>
        </authorList>
    </citation>
    <scope>NUCLEOTIDE SEQUENCE [LARGE SCALE GENOMIC DNA]</scope>
    <source>
        <strain evidence="2 3">Y9602</strain>
    </source>
</reference>
<sequence>MKTILAALANGNAKDRLAVIADIATLAGVSVATVTAEVLTLVVGTGKLNVENFFGATILSLIGLAVGCCLVAGFIWVVVQLSKPWGAPREVQSLVMCAVWLMFIIIVLFAVMFFTA</sequence>
<keyword evidence="1" id="KW-0812">Transmembrane</keyword>
<dbReference type="HOGENOM" id="CLU_1945360_0_0_6"/>
<gene>
    <name evidence="2" type="ordered locus">Rahaq_2702</name>
</gene>
<dbReference type="EMBL" id="CP002505">
    <property type="protein sequence ID" value="ADW74306.1"/>
    <property type="molecule type" value="Genomic_DNA"/>
</dbReference>